<dbReference type="Gene3D" id="1.10.287.770">
    <property type="entry name" value="YojJ-like"/>
    <property type="match status" value="1"/>
</dbReference>
<dbReference type="PRINTS" id="PR01078">
    <property type="entry name" value="AMINACHANNEL"/>
</dbReference>
<evidence type="ECO:0000256" key="10">
    <source>
        <dbReference type="ARBA" id="ARBA00023201"/>
    </source>
</evidence>
<keyword evidence="15" id="KW-1185">Reference proteome</keyword>
<evidence type="ECO:0000256" key="12">
    <source>
        <dbReference type="RuleBase" id="RU000679"/>
    </source>
</evidence>
<dbReference type="Gene3D" id="2.60.470.10">
    <property type="entry name" value="Acid-sensing ion channels like domains"/>
    <property type="match status" value="1"/>
</dbReference>
<gene>
    <name evidence="14" type="ORF">RI129_007997</name>
</gene>
<evidence type="ECO:0000313" key="14">
    <source>
        <dbReference type="EMBL" id="KAK5644152.1"/>
    </source>
</evidence>
<keyword evidence="5 12" id="KW-0812">Transmembrane</keyword>
<dbReference type="Proteomes" id="UP001329430">
    <property type="component" value="Chromosome 5"/>
</dbReference>
<accession>A0AAN7ZIZ0</accession>
<comment type="similarity">
    <text evidence="2 12">Belongs to the amiloride-sensitive sodium channel (TC 1.A.6) family.</text>
</comment>
<evidence type="ECO:0000256" key="7">
    <source>
        <dbReference type="ARBA" id="ARBA00023053"/>
    </source>
</evidence>
<evidence type="ECO:0000256" key="2">
    <source>
        <dbReference type="ARBA" id="ARBA00007193"/>
    </source>
</evidence>
<evidence type="ECO:0000256" key="13">
    <source>
        <dbReference type="SAM" id="Phobius"/>
    </source>
</evidence>
<dbReference type="AlphaFoldDB" id="A0AAN7ZIZ0"/>
<proteinExistence type="inferred from homology"/>
<dbReference type="EMBL" id="JAVRBK010000005">
    <property type="protein sequence ID" value="KAK5644152.1"/>
    <property type="molecule type" value="Genomic_DNA"/>
</dbReference>
<dbReference type="GO" id="GO:0005886">
    <property type="term" value="C:plasma membrane"/>
    <property type="evidence" value="ECO:0007669"/>
    <property type="project" value="TreeGrafter"/>
</dbReference>
<evidence type="ECO:0000256" key="4">
    <source>
        <dbReference type="ARBA" id="ARBA00022461"/>
    </source>
</evidence>
<feature type="transmembrane region" description="Helical" evidence="13">
    <location>
        <begin position="485"/>
        <end position="511"/>
    </location>
</feature>
<keyword evidence="7" id="KW-0915">Sodium</keyword>
<dbReference type="InterPro" id="IPR001873">
    <property type="entry name" value="ENaC"/>
</dbReference>
<keyword evidence="9 13" id="KW-0472">Membrane</keyword>
<keyword evidence="8 12" id="KW-0406">Ion transport</keyword>
<evidence type="ECO:0000256" key="6">
    <source>
        <dbReference type="ARBA" id="ARBA00022989"/>
    </source>
</evidence>
<evidence type="ECO:0000256" key="5">
    <source>
        <dbReference type="ARBA" id="ARBA00022692"/>
    </source>
</evidence>
<protein>
    <submittedName>
        <fullName evidence="14">Uncharacterized protein</fullName>
    </submittedName>
</protein>
<evidence type="ECO:0000256" key="1">
    <source>
        <dbReference type="ARBA" id="ARBA00004141"/>
    </source>
</evidence>
<sequence>MTFKSFTKNFKNYLTHYCSNASIHGLKFLAEKDRSIIERIWWFVFIALSIFLCVNSVVTTHRKWLHSPVIVTFATSETPIYQIPFPAITICPLNKIDRKKFSFNTSEDSEGTMTYASLLCDEATQYVSDLAEDVDNGALDFLLNISSGFDTNVWKCEINEEYCGYEDYPNFIPTLSIDGVCFSFNFLDRNDLFTTNTDLDHYERLGIPHQSNSSWTTAEGYKLDAKLGTYPRRAVAAGISGGLDLILHSSKEQSKDVCANQLDGYKVILGRTTSSGRIPTIRRTYFLVPQNQLVSVGIKPNMLRTSPEIQKYKPKDRKCFLDDEKKLKFFKGYDQQNCLSECLANYSYAKCDCVGFYMPRSKGTPICGPGSKECLRTAQHEFLIADSELKLERYNRQRADNPLMFDVPKKYSKKLRTVPKPKCNCLPSCNSLSYDIETSQIEWHWYKLYPNANATTSGLSRLRIFFKDWQFMSSERNELYGESEFWANCGGLLGLFFGCSLLSIIEILYYATLRLCCNIKNFGLSYWSGPGEKESKRPHSKKEIAQQ</sequence>
<dbReference type="GO" id="GO:0015280">
    <property type="term" value="F:ligand-gated sodium channel activity"/>
    <property type="evidence" value="ECO:0007669"/>
    <property type="project" value="TreeGrafter"/>
</dbReference>
<keyword evidence="3 12" id="KW-0813">Transport</keyword>
<keyword evidence="11 12" id="KW-0407">Ion channel</keyword>
<dbReference type="PANTHER" id="PTHR11690">
    <property type="entry name" value="AMILORIDE-SENSITIVE SODIUM CHANNEL-RELATED"/>
    <property type="match status" value="1"/>
</dbReference>
<keyword evidence="6 13" id="KW-1133">Transmembrane helix</keyword>
<evidence type="ECO:0000256" key="9">
    <source>
        <dbReference type="ARBA" id="ARBA00023136"/>
    </source>
</evidence>
<comment type="subcellular location">
    <subcellularLocation>
        <location evidence="1">Membrane</location>
        <topology evidence="1">Multi-pass membrane protein</topology>
    </subcellularLocation>
</comment>
<name>A0AAN7ZIZ0_9COLE</name>
<reference evidence="14 15" key="1">
    <citation type="journal article" date="2024" name="Insects">
        <title>An Improved Chromosome-Level Genome Assembly of the Firefly Pyrocoelia pectoralis.</title>
        <authorList>
            <person name="Fu X."/>
            <person name="Meyer-Rochow V.B."/>
            <person name="Ballantyne L."/>
            <person name="Zhu X."/>
        </authorList>
    </citation>
    <scope>NUCLEOTIDE SEQUENCE [LARGE SCALE GENOMIC DNA]</scope>
    <source>
        <strain evidence="14">XCY_ONT2</strain>
    </source>
</reference>
<evidence type="ECO:0000256" key="3">
    <source>
        <dbReference type="ARBA" id="ARBA00022448"/>
    </source>
</evidence>
<evidence type="ECO:0000256" key="11">
    <source>
        <dbReference type="ARBA" id="ARBA00023303"/>
    </source>
</evidence>
<comment type="caution">
    <text evidence="14">The sequence shown here is derived from an EMBL/GenBank/DDBJ whole genome shotgun (WGS) entry which is preliminary data.</text>
</comment>
<keyword evidence="4 12" id="KW-0894">Sodium channel</keyword>
<evidence type="ECO:0000313" key="15">
    <source>
        <dbReference type="Proteomes" id="UP001329430"/>
    </source>
</evidence>
<dbReference type="Pfam" id="PF00858">
    <property type="entry name" value="ASC"/>
    <property type="match status" value="1"/>
</dbReference>
<keyword evidence="10 12" id="KW-0739">Sodium transport</keyword>
<dbReference type="PANTHER" id="PTHR11690:SF288">
    <property type="entry name" value="AMILORIDE-SENSITIVE NA+ CHANNEL-RELATED"/>
    <property type="match status" value="1"/>
</dbReference>
<organism evidence="14 15">
    <name type="scientific">Pyrocoelia pectoralis</name>
    <dbReference type="NCBI Taxonomy" id="417401"/>
    <lineage>
        <taxon>Eukaryota</taxon>
        <taxon>Metazoa</taxon>
        <taxon>Ecdysozoa</taxon>
        <taxon>Arthropoda</taxon>
        <taxon>Hexapoda</taxon>
        <taxon>Insecta</taxon>
        <taxon>Pterygota</taxon>
        <taxon>Neoptera</taxon>
        <taxon>Endopterygota</taxon>
        <taxon>Coleoptera</taxon>
        <taxon>Polyphaga</taxon>
        <taxon>Elateriformia</taxon>
        <taxon>Elateroidea</taxon>
        <taxon>Lampyridae</taxon>
        <taxon>Lampyrinae</taxon>
        <taxon>Pyrocoelia</taxon>
    </lineage>
</organism>
<feature type="transmembrane region" description="Helical" evidence="13">
    <location>
        <begin position="40"/>
        <end position="58"/>
    </location>
</feature>
<evidence type="ECO:0000256" key="8">
    <source>
        <dbReference type="ARBA" id="ARBA00023065"/>
    </source>
</evidence>